<dbReference type="Proteomes" id="UP000554482">
    <property type="component" value="Unassembled WGS sequence"/>
</dbReference>
<evidence type="ECO:0000313" key="4">
    <source>
        <dbReference type="EMBL" id="KAF5184176.1"/>
    </source>
</evidence>
<gene>
    <name evidence="4" type="ORF">FRX31_026237</name>
</gene>
<keyword evidence="5" id="KW-1185">Reference proteome</keyword>
<sequence>MAQQHPNCDGVVVVMVPLPAQGHLNQFLHLTRIVSSRAFPVHYIGSAIHNRQAKERVHGWDPSNISNIHFHDIHIPQFVTPPDIHVSASKFPLHVLQTFSAAFTHVREPFGVLLRDLCTCNRRVVVVYDTMMSFAAHEASFLSNAEAYCFNPCSAFSVLHFVWESYGKPADEEGSILPKDIPRISFGDTFPPEFQEFLPQTMQWLHLSAGDIYNTCDAIEGRFVDIIAGGKLDKKVWSMGPFNPVAIAGTAHNSDHKCLEWLNKQPPNSVIFVSFGTSTTMSDDQITQFAVGLEKSEQRFIWVLRDADKESLSMGVPIAAWPLHSDQPANALLVTEVLKAGLLVREWEQKDELLSADTIESSIRKLMVSDEGNMMRKRAKEMGVNVRSAVSVGGTSTIHLESFLNHISR</sequence>
<dbReference type="SUPFAM" id="SSF53756">
    <property type="entry name" value="UDP-Glycosyltransferase/glycogen phosphorylase"/>
    <property type="match status" value="1"/>
</dbReference>
<organism evidence="4 5">
    <name type="scientific">Thalictrum thalictroides</name>
    <name type="common">Rue-anemone</name>
    <name type="synonym">Anemone thalictroides</name>
    <dbReference type="NCBI Taxonomy" id="46969"/>
    <lineage>
        <taxon>Eukaryota</taxon>
        <taxon>Viridiplantae</taxon>
        <taxon>Streptophyta</taxon>
        <taxon>Embryophyta</taxon>
        <taxon>Tracheophyta</taxon>
        <taxon>Spermatophyta</taxon>
        <taxon>Magnoliopsida</taxon>
        <taxon>Ranunculales</taxon>
        <taxon>Ranunculaceae</taxon>
        <taxon>Thalictroideae</taxon>
        <taxon>Thalictrum</taxon>
    </lineage>
</organism>
<evidence type="ECO:0000256" key="2">
    <source>
        <dbReference type="ARBA" id="ARBA00022679"/>
    </source>
</evidence>
<dbReference type="OrthoDB" id="5835829at2759"/>
<dbReference type="Pfam" id="PF26168">
    <property type="entry name" value="Glyco_transf_N"/>
    <property type="match status" value="1"/>
</dbReference>
<name>A0A7J6VGD5_THATH</name>
<comment type="similarity">
    <text evidence="1">Belongs to the UDP-glycosyltransferase family.</text>
</comment>
<accession>A0A7J6VGD5</accession>
<reference evidence="4 5" key="1">
    <citation type="submission" date="2020-06" db="EMBL/GenBank/DDBJ databases">
        <title>Transcriptomic and genomic resources for Thalictrum thalictroides and T. hernandezii: Facilitating candidate gene discovery in an emerging model plant lineage.</title>
        <authorList>
            <person name="Arias T."/>
            <person name="Riano-Pachon D.M."/>
            <person name="Di Stilio V.S."/>
        </authorList>
    </citation>
    <scope>NUCLEOTIDE SEQUENCE [LARGE SCALE GENOMIC DNA]</scope>
    <source>
        <strain evidence="5">cv. WT478/WT964</strain>
        <tissue evidence="4">Leaves</tissue>
    </source>
</reference>
<evidence type="ECO:0000256" key="1">
    <source>
        <dbReference type="ARBA" id="ARBA00009995"/>
    </source>
</evidence>
<protein>
    <submittedName>
        <fullName evidence="4">Zeatin o-glucosyltransferase</fullName>
    </submittedName>
</protein>
<evidence type="ECO:0000313" key="5">
    <source>
        <dbReference type="Proteomes" id="UP000554482"/>
    </source>
</evidence>
<dbReference type="PANTHER" id="PTHR48044:SF22">
    <property type="entry name" value="GLYCOSYLTRANSFERASE"/>
    <property type="match status" value="1"/>
</dbReference>
<dbReference type="InterPro" id="IPR058980">
    <property type="entry name" value="Glyco_transf_N"/>
</dbReference>
<dbReference type="EMBL" id="JABWDY010032452">
    <property type="protein sequence ID" value="KAF5184176.1"/>
    <property type="molecule type" value="Genomic_DNA"/>
</dbReference>
<dbReference type="PANTHER" id="PTHR48044">
    <property type="entry name" value="GLYCOSYLTRANSFERASE"/>
    <property type="match status" value="1"/>
</dbReference>
<dbReference type="AlphaFoldDB" id="A0A7J6VGD5"/>
<dbReference type="Gene3D" id="3.40.50.2000">
    <property type="entry name" value="Glycogen Phosphorylase B"/>
    <property type="match status" value="3"/>
</dbReference>
<dbReference type="FunFam" id="3.40.50.2000:FF:000238">
    <property type="entry name" value="Glycosyltransferase"/>
    <property type="match status" value="1"/>
</dbReference>
<dbReference type="GO" id="GO:0008194">
    <property type="term" value="F:UDP-glycosyltransferase activity"/>
    <property type="evidence" value="ECO:0007669"/>
    <property type="project" value="InterPro"/>
</dbReference>
<comment type="caution">
    <text evidence="4">The sequence shown here is derived from an EMBL/GenBank/DDBJ whole genome shotgun (WGS) entry which is preliminary data.</text>
</comment>
<feature type="domain" description="Glycosyltransferase N-terminal" evidence="3">
    <location>
        <begin position="10"/>
        <end position="244"/>
    </location>
</feature>
<keyword evidence="2 4" id="KW-0808">Transferase</keyword>
<proteinExistence type="inferred from homology"/>
<dbReference type="CDD" id="cd03784">
    <property type="entry name" value="GT1_Gtf-like"/>
    <property type="match status" value="1"/>
</dbReference>
<dbReference type="InterPro" id="IPR002213">
    <property type="entry name" value="UDP_glucos_trans"/>
</dbReference>
<evidence type="ECO:0000259" key="3">
    <source>
        <dbReference type="Pfam" id="PF26168"/>
    </source>
</evidence>